<evidence type="ECO:0000313" key="2">
    <source>
        <dbReference type="Proteomes" id="UP001152649"/>
    </source>
</evidence>
<reference evidence="1" key="1">
    <citation type="submission" date="2021-07" db="EMBL/GenBank/DDBJ databases">
        <authorList>
            <person name="Branca A.L. A."/>
        </authorList>
    </citation>
    <scope>NUCLEOTIDE SEQUENCE</scope>
</reference>
<organism evidence="1 2">
    <name type="scientific">Penicillium salamii</name>
    <dbReference type="NCBI Taxonomy" id="1612424"/>
    <lineage>
        <taxon>Eukaryota</taxon>
        <taxon>Fungi</taxon>
        <taxon>Dikarya</taxon>
        <taxon>Ascomycota</taxon>
        <taxon>Pezizomycotina</taxon>
        <taxon>Eurotiomycetes</taxon>
        <taxon>Eurotiomycetidae</taxon>
        <taxon>Eurotiales</taxon>
        <taxon>Aspergillaceae</taxon>
        <taxon>Penicillium</taxon>
    </lineage>
</organism>
<dbReference type="Proteomes" id="UP001152649">
    <property type="component" value="Unassembled WGS sequence"/>
</dbReference>
<dbReference type="Pfam" id="PF14441">
    <property type="entry name" value="OTT_1508_deam"/>
    <property type="match status" value="1"/>
</dbReference>
<comment type="caution">
    <text evidence="1">The sequence shown here is derived from an EMBL/GenBank/DDBJ whole genome shotgun (WGS) entry which is preliminary data.</text>
</comment>
<dbReference type="OrthoDB" id="4851849at2759"/>
<dbReference type="AlphaFoldDB" id="A0A9W4I4G1"/>
<dbReference type="InterPro" id="IPR027796">
    <property type="entry name" value="OTT_1508_deam-like"/>
</dbReference>
<sequence length="609" mass="68625">MSHVLCAQLIALNYLLHKFPETKSQNRKSQPTSSNEQYKLPFSTERDLVEILSYLSKSRDGSDYIPAVCVEQDRAASHLNVLLAVNKCTWNDGDDILRFIKARFEVIFNILRNAEFDRRGRSKETIEEILESIVAMCSPRILCRLRLTPGKRNGIRPSIKELLQTAIDGVGRISPQKFRDSSFTATSCQFITLSKEAVRLVNHWLNHRVQSRLTELLGLIRRLNEIPNLSDLLHLIPTGLHGVVQDSNFASCLCNIIRKVSRYHEAARILYHIAKRHPVVRNMKLRLATLPQEAYDRLNSPSQAPKIEDLVPLLGLNNGRRYDVSQISRCMAPSKIRFSHEMFSQETQKALEESKIHSEIQLIAFCEIESSPEFFPRVIASSKDACFLCNAFIKTHGKMHTSRTHGRLYPGWRLPNLLQMKGLQEELNQVLLNLARNTIGARIVGHKHIHPQPPYESTLLPLSLSPTTRSSFSLHLSSRNLQPTAVGEPMAKKLLSSTEPVPVSHKIGSAEDFLCILCTGEEATFVSGSLEVHIYMETTPGSDLMPHSIIYSIERIDNGGNERPPDGSLVIDPLGLTKETLYELPVDNACYISCQDVTLRLESLPTSVC</sequence>
<proteinExistence type="predicted"/>
<keyword evidence="2" id="KW-1185">Reference proteome</keyword>
<name>A0A9W4I4G1_9EURO</name>
<gene>
    <name evidence="1" type="ORF">PSALAMII_LOCUS395</name>
</gene>
<dbReference type="EMBL" id="CAJVPG010000012">
    <property type="protein sequence ID" value="CAG8236951.1"/>
    <property type="molecule type" value="Genomic_DNA"/>
</dbReference>
<evidence type="ECO:0000313" key="1">
    <source>
        <dbReference type="EMBL" id="CAG8236951.1"/>
    </source>
</evidence>
<accession>A0A9W4I4G1</accession>
<protein>
    <submittedName>
        <fullName evidence="1">Uncharacterized protein</fullName>
    </submittedName>
</protein>